<dbReference type="PANTHER" id="PTHR31087:SF153">
    <property type="entry name" value="PROTEIN LURP-ONE-RELATED 11"/>
    <property type="match status" value="1"/>
</dbReference>
<dbReference type="Gene3D" id="2.40.160.200">
    <property type="entry name" value="LURP1-related"/>
    <property type="match status" value="4"/>
</dbReference>
<gene>
    <name evidence="2" type="ORF">Prudu_014181</name>
</gene>
<dbReference type="InterPro" id="IPR025659">
    <property type="entry name" value="Tubby-like_C"/>
</dbReference>
<organism evidence="2">
    <name type="scientific">Prunus dulcis</name>
    <name type="common">Almond</name>
    <name type="synonym">Amygdalus dulcis</name>
    <dbReference type="NCBI Taxonomy" id="3755"/>
    <lineage>
        <taxon>Eukaryota</taxon>
        <taxon>Viridiplantae</taxon>
        <taxon>Streptophyta</taxon>
        <taxon>Embryophyta</taxon>
        <taxon>Tracheophyta</taxon>
        <taxon>Spermatophyta</taxon>
        <taxon>Magnoliopsida</taxon>
        <taxon>eudicotyledons</taxon>
        <taxon>Gunneridae</taxon>
        <taxon>Pentapetalae</taxon>
        <taxon>rosids</taxon>
        <taxon>fabids</taxon>
        <taxon>Rosales</taxon>
        <taxon>Rosaceae</taxon>
        <taxon>Amygdaloideae</taxon>
        <taxon>Amygdaleae</taxon>
        <taxon>Prunus</taxon>
    </lineage>
</organism>
<proteinExistence type="inferred from homology"/>
<dbReference type="AlphaFoldDB" id="A0A4Y1RH66"/>
<dbReference type="SUPFAM" id="SSF54518">
    <property type="entry name" value="Tubby C-terminal domain-like"/>
    <property type="match status" value="4"/>
</dbReference>
<feature type="non-terminal residue" evidence="2">
    <location>
        <position position="1"/>
    </location>
</feature>
<dbReference type="Pfam" id="PF04525">
    <property type="entry name" value="LOR"/>
    <property type="match status" value="4"/>
</dbReference>
<dbReference type="InterPro" id="IPR038595">
    <property type="entry name" value="LOR_sf"/>
</dbReference>
<dbReference type="EMBL" id="AP019301">
    <property type="protein sequence ID" value="BBH03336.1"/>
    <property type="molecule type" value="Genomic_DNA"/>
</dbReference>
<reference evidence="2" key="1">
    <citation type="journal article" date="2019" name="Science">
        <title>Mutation of a bHLH transcription factor allowed almond domestication.</title>
        <authorList>
            <person name="Sanchez-Perez R."/>
            <person name="Pavan S."/>
            <person name="Mazzeo R."/>
            <person name="Moldovan C."/>
            <person name="Aiese Cigliano R."/>
            <person name="Del Cueto J."/>
            <person name="Ricciardi F."/>
            <person name="Lotti C."/>
            <person name="Ricciardi L."/>
            <person name="Dicenta F."/>
            <person name="Lopez-Marques R.L."/>
            <person name="Lindberg Moller B."/>
        </authorList>
    </citation>
    <scope>NUCLEOTIDE SEQUENCE</scope>
</reference>
<accession>A0A4Y1RH66</accession>
<evidence type="ECO:0008006" key="3">
    <source>
        <dbReference type="Google" id="ProtNLM"/>
    </source>
</evidence>
<comment type="similarity">
    <text evidence="1">Belongs to the LOR family.</text>
</comment>
<sequence length="686" mass="76110">VCPQASQVLSIPPYMSGSSKRETYTIWMKSLVCHTNGCTIYNSKGDVVYRVDNYDKKCSNEVHLMDLQGKVLYTIRKKTKVLSSLICSQMAKVHPLSISKTDDASTASTSSCSNNKYVTSKRETFTIWMKSLVMQGKGCTAFDENGEIVYRIDNYDAKHSNEVYLMDLRGKLLFTLCEKKMCFFPSWKGYKNNGANKPLFQVRKSCRSILGKKGFAYKVTMRSDGSCYRLEGLNGKSSEFRITDSNGGVVAETKRKQSSSGVVLGDDVFTLVVEPHVDHSFIVALVTTKVLSSLICSQMAKVHPLSISKTDDASTASTSSCSNNKYVTSKRETFTIWMKSLVMQEKDALRLTKMERSFIESITTTPSTATKLISWISVGNFSSRGYKNNGANKPLFQVRKSCRSILGKKGFAYKVTMRSDGSCYRLEGLGGKSSEFRITDSNGGVVAETKRKQSSSGVVLGDDVFTLVVEPHVDHSFIMALVTVHPLIIPNSTNSDDASSSCTIHTHMTSTRETFTIWMKSLVMQGNGCTAFDGNGEVVYRIDNYDNKHSNEVYLMDLRGKLLFTVCEKKMCGFPSWKGCKNNGANKPFFQVRKSWRSVLGKKGISYKVTMGSDSSFYRLEGLSGKSSEFRITDGNGGVVAEAKRKQSNSGVVLGDDVFTLVVEPHVDHSFIMALVTVYGLIRHQI</sequence>
<name>A0A4Y1RH66_PRUDU</name>
<evidence type="ECO:0000313" key="2">
    <source>
        <dbReference type="EMBL" id="BBH03336.1"/>
    </source>
</evidence>
<protein>
    <recommendedName>
        <fullName evidence="3">LURP-one-like protein</fullName>
    </recommendedName>
</protein>
<dbReference type="InterPro" id="IPR007612">
    <property type="entry name" value="LOR"/>
</dbReference>
<evidence type="ECO:0000256" key="1">
    <source>
        <dbReference type="ARBA" id="ARBA00005437"/>
    </source>
</evidence>
<dbReference type="PANTHER" id="PTHR31087">
    <property type="match status" value="1"/>
</dbReference>